<sequence>MENCKLPTDLLINILARLPVKPLMRFKSVSKYFYDLIKSDLHFMHKHYEISKTKPEHAVIESGSDKRKVVNLLYKESEFYAIGCRNLDIPLSVYLGIWHVKCLYGMLCLIVGREDPFYLQFGKELIYDIVIWNPSTKEIKSLPPLKVPFKHPHNSPNEPPIRFVMNDGFGFGLCKNMTWKIVCVWNFEFYKDNVFHGIVMVGSQVGDSWCWREIDAKNITGVDLYMIEDFYLKGRYYWRVMVQYPALSTYDRERLLWFDMDDEIFGILELPSHIGCGLVTPMNETIAFLGYPILANNYQIEIWLMHEDDNHHFNWHKHTSIDSRLYPDEHPIGIWNHHLLLIPPMPQTDSFTLDANFVPSLISSDLITGERDIMYVTEERKNIDIAYNSSGCVRVNFEGNVQIPRKYRIFHMVGTFVRVYHESLYLP</sequence>
<gene>
    <name evidence="2" type="ORF">CEPIT_LOCUS16282</name>
    <name evidence="3" type="ORF">CEPIT_LOCUS37965</name>
</gene>
<evidence type="ECO:0000259" key="1">
    <source>
        <dbReference type="PROSITE" id="PS50181"/>
    </source>
</evidence>
<reference evidence="3" key="1">
    <citation type="submission" date="2022-07" db="EMBL/GenBank/DDBJ databases">
        <authorList>
            <person name="Macas J."/>
            <person name="Novak P."/>
            <person name="Neumann P."/>
        </authorList>
    </citation>
    <scope>NUCLEOTIDE SEQUENCE</scope>
</reference>
<comment type="caution">
    <text evidence="3">The sequence shown here is derived from an EMBL/GenBank/DDBJ whole genome shotgun (WGS) entry which is preliminary data.</text>
</comment>
<evidence type="ECO:0000313" key="4">
    <source>
        <dbReference type="Proteomes" id="UP001152523"/>
    </source>
</evidence>
<evidence type="ECO:0000313" key="3">
    <source>
        <dbReference type="EMBL" id="CAH9139939.1"/>
    </source>
</evidence>
<dbReference type="Proteomes" id="UP001152523">
    <property type="component" value="Unassembled WGS sequence"/>
</dbReference>
<dbReference type="PANTHER" id="PTHR31672">
    <property type="entry name" value="BNACNNG10540D PROTEIN"/>
    <property type="match status" value="1"/>
</dbReference>
<protein>
    <recommendedName>
        <fullName evidence="1">F-box domain-containing protein</fullName>
    </recommendedName>
</protein>
<dbReference type="Pfam" id="PF07734">
    <property type="entry name" value="FBA_1"/>
    <property type="match status" value="1"/>
</dbReference>
<dbReference type="SUPFAM" id="SSF81383">
    <property type="entry name" value="F-box domain"/>
    <property type="match status" value="1"/>
</dbReference>
<dbReference type="EMBL" id="CAMAPF010000119">
    <property type="protein sequence ID" value="CAH9103090.1"/>
    <property type="molecule type" value="Genomic_DNA"/>
</dbReference>
<dbReference type="InterPro" id="IPR036047">
    <property type="entry name" value="F-box-like_dom_sf"/>
</dbReference>
<dbReference type="SMART" id="SM00256">
    <property type="entry name" value="FBOX"/>
    <property type="match status" value="1"/>
</dbReference>
<dbReference type="InterPro" id="IPR050796">
    <property type="entry name" value="SCF_F-box_component"/>
</dbReference>
<proteinExistence type="predicted"/>
<dbReference type="PANTHER" id="PTHR31672:SF13">
    <property type="entry name" value="F-BOX PROTEIN CPR30-LIKE"/>
    <property type="match status" value="1"/>
</dbReference>
<name>A0AAV0FW66_9ASTE</name>
<feature type="domain" description="F-box" evidence="1">
    <location>
        <begin position="1"/>
        <end position="46"/>
    </location>
</feature>
<accession>A0AAV0FW66</accession>
<dbReference type="InterPro" id="IPR001810">
    <property type="entry name" value="F-box_dom"/>
</dbReference>
<organism evidence="3 4">
    <name type="scientific">Cuscuta epithymum</name>
    <dbReference type="NCBI Taxonomy" id="186058"/>
    <lineage>
        <taxon>Eukaryota</taxon>
        <taxon>Viridiplantae</taxon>
        <taxon>Streptophyta</taxon>
        <taxon>Embryophyta</taxon>
        <taxon>Tracheophyta</taxon>
        <taxon>Spermatophyta</taxon>
        <taxon>Magnoliopsida</taxon>
        <taxon>eudicotyledons</taxon>
        <taxon>Gunneridae</taxon>
        <taxon>Pentapetalae</taxon>
        <taxon>asterids</taxon>
        <taxon>lamiids</taxon>
        <taxon>Solanales</taxon>
        <taxon>Convolvulaceae</taxon>
        <taxon>Cuscuteae</taxon>
        <taxon>Cuscuta</taxon>
        <taxon>Cuscuta subgen. Cuscuta</taxon>
    </lineage>
</organism>
<dbReference type="Pfam" id="PF00646">
    <property type="entry name" value="F-box"/>
    <property type="match status" value="1"/>
</dbReference>
<dbReference type="PROSITE" id="PS50181">
    <property type="entry name" value="FBOX"/>
    <property type="match status" value="1"/>
</dbReference>
<dbReference type="AlphaFoldDB" id="A0AAV0FW66"/>
<dbReference type="InterPro" id="IPR006527">
    <property type="entry name" value="F-box-assoc_dom_typ1"/>
</dbReference>
<keyword evidence="4" id="KW-1185">Reference proteome</keyword>
<dbReference type="EMBL" id="CAMAPF010001021">
    <property type="protein sequence ID" value="CAH9139939.1"/>
    <property type="molecule type" value="Genomic_DNA"/>
</dbReference>
<dbReference type="Gene3D" id="1.20.1280.50">
    <property type="match status" value="1"/>
</dbReference>
<evidence type="ECO:0000313" key="2">
    <source>
        <dbReference type="EMBL" id="CAH9103090.1"/>
    </source>
</evidence>